<evidence type="ECO:0000256" key="3">
    <source>
        <dbReference type="ARBA" id="ARBA00022475"/>
    </source>
</evidence>
<dbReference type="InterPro" id="IPR017978">
    <property type="entry name" value="GPCR_3_C"/>
</dbReference>
<dbReference type="GO" id="GO:0043005">
    <property type="term" value="C:neuron projection"/>
    <property type="evidence" value="ECO:0007669"/>
    <property type="project" value="UniProtKB-SubCell"/>
</dbReference>
<dbReference type="PROSITE" id="PS50259">
    <property type="entry name" value="G_PROTEIN_RECEP_F3_4"/>
    <property type="match status" value="1"/>
</dbReference>
<comment type="subcellular location">
    <subcellularLocation>
        <location evidence="1">Cell projection</location>
        <location evidence="1">Neuron projection</location>
    </subcellularLocation>
    <subcellularLocation>
        <location evidence="16">Postsynaptic cell membrane</location>
        <topology evidence="16">Multi-pass membrane protein</topology>
    </subcellularLocation>
</comment>
<feature type="transmembrane region" description="Helical" evidence="18">
    <location>
        <begin position="399"/>
        <end position="422"/>
    </location>
</feature>
<dbReference type="Pfam" id="PF22572">
    <property type="entry name" value="GPR158_179_EC"/>
    <property type="match status" value="1"/>
</dbReference>
<evidence type="ECO:0000256" key="17">
    <source>
        <dbReference type="SAM" id="MobiDB-lite"/>
    </source>
</evidence>
<evidence type="ECO:0000256" key="4">
    <source>
        <dbReference type="ARBA" id="ARBA00022692"/>
    </source>
</evidence>
<evidence type="ECO:0000256" key="9">
    <source>
        <dbReference type="ARBA" id="ARBA00023136"/>
    </source>
</evidence>
<evidence type="ECO:0000256" key="12">
    <source>
        <dbReference type="ARBA" id="ARBA00023180"/>
    </source>
</evidence>
<evidence type="ECO:0000256" key="8">
    <source>
        <dbReference type="ARBA" id="ARBA00023040"/>
    </source>
</evidence>
<evidence type="ECO:0000313" key="21">
    <source>
        <dbReference type="EMBL" id="GAU95589.1"/>
    </source>
</evidence>
<sequence>MQIPSVAMLCCLVWLPTAKIKAEMDLLSSIVHRMKLIEDRVSSKSDASSIECPHLLSVFNLSLPAGLLARQFAQEMRAVTHLVRFLNGFLSHPSGLDTLPSLAARWDALESIARTAVGILLDTEARIKAAHLCRFQREDGSASLPEVIALANNVICQYYKKNSLANSGNAVQTWLEKPRNMQALIKDAAMQLQEKGNDATVQRSTWSEPYLDCNGTWLVTFFVALIVPKDLNVKLVDYKVPATRGVLAIDIAMEEHVDVNQCADPDNPTSPFANTNKCKHLTTTCHNISGNGFRRGSYQCRCRPGFYLTGPQFFHGEDVEEAHGRKVSGTSNEYDDQFNCLPCAADCATCVDGSPCMATYDIVTRGLPLGTLAFCITCAVFVGGSVYRYRRRKVIASATWPLLENIVVGAVLIYGSVIVRYFHPTTELCLAEPWLREMGFVFLYCAIILKLYKVVTEFRTRKAHCVYVRDKDLVKYHIGIIVITLGFMAAWTSVTADLHHDGQELLETRYDQRNLRYRICRLPWWDYVAESLEMLILLWGVYLSYLARNCKTLYMERKLLSAAILVELVVSGILYVIRHVIWYDVHPDVIYILYFVRSQLTVTVNLLIIFGGKMWYIFRPQDDPFRKNQAHGTQGRPAEMEKLHDGIFAGDLELNQIPLADMDHAEIRMELRRLYAQMQVLKTKAMRQDNPHISKKKGGRKMPHRRFSIQAFSSRSRHPKYDEETTAVNRTPEESSASMDPADPPSVIYEEPAKANVSPAPLHTSFPAAQHPHNGLSMAINYGHVTNL</sequence>
<evidence type="ECO:0000256" key="18">
    <source>
        <dbReference type="SAM" id="Phobius"/>
    </source>
</evidence>
<dbReference type="Gene3D" id="2.10.25.10">
    <property type="entry name" value="Laminin"/>
    <property type="match status" value="1"/>
</dbReference>
<evidence type="ECO:0000256" key="15">
    <source>
        <dbReference type="ARBA" id="ARBA00023273"/>
    </source>
</evidence>
<feature type="transmembrane region" description="Helical" evidence="18">
    <location>
        <begin position="527"/>
        <end position="547"/>
    </location>
</feature>
<feature type="transmembrane region" description="Helical" evidence="18">
    <location>
        <begin position="589"/>
        <end position="610"/>
    </location>
</feature>
<comment type="similarity">
    <text evidence="2">Belongs to the G-protein coupled receptor 3 family.</text>
</comment>
<feature type="chain" id="PRO_5008897912" description="G-protein coupled receptors family 3 profile domain-containing protein" evidence="19">
    <location>
        <begin position="23"/>
        <end position="788"/>
    </location>
</feature>
<feature type="transmembrane region" description="Helical" evidence="18">
    <location>
        <begin position="434"/>
        <end position="452"/>
    </location>
</feature>
<evidence type="ECO:0000313" key="22">
    <source>
        <dbReference type="Proteomes" id="UP000186922"/>
    </source>
</evidence>
<keyword evidence="5 19" id="KW-0732">Signal</keyword>
<keyword evidence="14" id="KW-0628">Postsynaptic cell membrane</keyword>
<feature type="domain" description="G-protein coupled receptors family 3 profile" evidence="20">
    <location>
        <begin position="376"/>
        <end position="618"/>
    </location>
</feature>
<comment type="caution">
    <text evidence="21">The sequence shown here is derived from an EMBL/GenBank/DDBJ whole genome shotgun (WGS) entry which is preliminary data.</text>
</comment>
<keyword evidence="3" id="KW-1003">Cell membrane</keyword>
<feature type="transmembrane region" description="Helical" evidence="18">
    <location>
        <begin position="473"/>
        <end position="491"/>
    </location>
</feature>
<evidence type="ECO:0000256" key="16">
    <source>
        <dbReference type="ARBA" id="ARBA00034104"/>
    </source>
</evidence>
<dbReference type="InterPro" id="IPR043458">
    <property type="entry name" value="GPR158/179"/>
</dbReference>
<evidence type="ECO:0000256" key="14">
    <source>
        <dbReference type="ARBA" id="ARBA00023257"/>
    </source>
</evidence>
<dbReference type="EMBL" id="BDGG01000003">
    <property type="protein sequence ID" value="GAU95589.1"/>
    <property type="molecule type" value="Genomic_DNA"/>
</dbReference>
<feature type="transmembrane region" description="Helical" evidence="18">
    <location>
        <begin position="366"/>
        <end position="387"/>
    </location>
</feature>
<evidence type="ECO:0000256" key="6">
    <source>
        <dbReference type="ARBA" id="ARBA00022989"/>
    </source>
</evidence>
<keyword evidence="6 18" id="KW-1133">Transmembrane helix</keyword>
<dbReference type="Proteomes" id="UP000186922">
    <property type="component" value="Unassembled WGS sequence"/>
</dbReference>
<keyword evidence="9 18" id="KW-0472">Membrane</keyword>
<keyword evidence="22" id="KW-1185">Reference proteome</keyword>
<keyword evidence="7" id="KW-0770">Synapse</keyword>
<gene>
    <name evidence="21" type="primary">RvY_07186</name>
    <name evidence="21" type="synonym">RvY_07186.1</name>
    <name evidence="21" type="ORF">RvY_07186-1</name>
</gene>
<feature type="signal peptide" evidence="19">
    <location>
        <begin position="1"/>
        <end position="22"/>
    </location>
</feature>
<dbReference type="Pfam" id="PF00003">
    <property type="entry name" value="7tm_3"/>
    <property type="match status" value="1"/>
</dbReference>
<reference evidence="21 22" key="1">
    <citation type="journal article" date="2016" name="Nat. Commun.">
        <title>Extremotolerant tardigrade genome and improved radiotolerance of human cultured cells by tardigrade-unique protein.</title>
        <authorList>
            <person name="Hashimoto T."/>
            <person name="Horikawa D.D."/>
            <person name="Saito Y."/>
            <person name="Kuwahara H."/>
            <person name="Kozuka-Hata H."/>
            <person name="Shin-I T."/>
            <person name="Minakuchi Y."/>
            <person name="Ohishi K."/>
            <person name="Motoyama A."/>
            <person name="Aizu T."/>
            <person name="Enomoto A."/>
            <person name="Kondo K."/>
            <person name="Tanaka S."/>
            <person name="Hara Y."/>
            <person name="Koshikawa S."/>
            <person name="Sagara H."/>
            <person name="Miura T."/>
            <person name="Yokobori S."/>
            <person name="Miyagawa K."/>
            <person name="Suzuki Y."/>
            <person name="Kubo T."/>
            <person name="Oyama M."/>
            <person name="Kohara Y."/>
            <person name="Fujiyama A."/>
            <person name="Arakawa K."/>
            <person name="Katayama T."/>
            <person name="Toyoda A."/>
            <person name="Kunieda T."/>
        </authorList>
    </citation>
    <scope>NUCLEOTIDE SEQUENCE [LARGE SCALE GENOMIC DNA]</scope>
    <source>
        <strain evidence="21 22">YOKOZUNA-1</strain>
    </source>
</reference>
<evidence type="ECO:0000256" key="1">
    <source>
        <dbReference type="ARBA" id="ARBA00004487"/>
    </source>
</evidence>
<keyword evidence="12" id="KW-0325">Glycoprotein</keyword>
<proteinExistence type="inferred from homology"/>
<evidence type="ECO:0000256" key="10">
    <source>
        <dbReference type="ARBA" id="ARBA00023157"/>
    </source>
</evidence>
<dbReference type="CDD" id="cd00054">
    <property type="entry name" value="EGF_CA"/>
    <property type="match status" value="1"/>
</dbReference>
<dbReference type="PANTHER" id="PTHR32546">
    <property type="entry name" value="G-PROTEIN COUPLED RECEPTOR 158-RELATED"/>
    <property type="match status" value="1"/>
</dbReference>
<evidence type="ECO:0000256" key="19">
    <source>
        <dbReference type="SAM" id="SignalP"/>
    </source>
</evidence>
<evidence type="ECO:0000256" key="13">
    <source>
        <dbReference type="ARBA" id="ARBA00023224"/>
    </source>
</evidence>
<feature type="transmembrane region" description="Helical" evidence="18">
    <location>
        <begin position="559"/>
        <end position="577"/>
    </location>
</feature>
<evidence type="ECO:0000256" key="5">
    <source>
        <dbReference type="ARBA" id="ARBA00022729"/>
    </source>
</evidence>
<dbReference type="GO" id="GO:0004930">
    <property type="term" value="F:G protein-coupled receptor activity"/>
    <property type="evidence" value="ECO:0007669"/>
    <property type="project" value="UniProtKB-KW"/>
</dbReference>
<evidence type="ECO:0000256" key="2">
    <source>
        <dbReference type="ARBA" id="ARBA00007242"/>
    </source>
</evidence>
<feature type="region of interest" description="Disordered" evidence="17">
    <location>
        <begin position="685"/>
        <end position="748"/>
    </location>
</feature>
<name>A0A1D1V169_RAMVA</name>
<keyword evidence="8" id="KW-0297">G-protein coupled receptor</keyword>
<dbReference type="AlphaFoldDB" id="A0A1D1V169"/>
<dbReference type="InterPro" id="IPR054714">
    <property type="entry name" value="GPR158_179_extracellular"/>
</dbReference>
<dbReference type="CDD" id="cd15293">
    <property type="entry name" value="7tmC_GPR158-like"/>
    <property type="match status" value="1"/>
</dbReference>
<dbReference type="OrthoDB" id="5823771at2759"/>
<keyword evidence="13" id="KW-0807">Transducer</keyword>
<organism evidence="21 22">
    <name type="scientific">Ramazzottius varieornatus</name>
    <name type="common">Water bear</name>
    <name type="synonym">Tardigrade</name>
    <dbReference type="NCBI Taxonomy" id="947166"/>
    <lineage>
        <taxon>Eukaryota</taxon>
        <taxon>Metazoa</taxon>
        <taxon>Ecdysozoa</taxon>
        <taxon>Tardigrada</taxon>
        <taxon>Eutardigrada</taxon>
        <taxon>Parachela</taxon>
        <taxon>Hypsibioidea</taxon>
        <taxon>Ramazzottiidae</taxon>
        <taxon>Ramazzottius</taxon>
    </lineage>
</organism>
<dbReference type="PANTHER" id="PTHR32546:SF26">
    <property type="entry name" value="SMOG, ISOFORM D"/>
    <property type="match status" value="1"/>
</dbReference>
<keyword evidence="4 18" id="KW-0812">Transmembrane</keyword>
<evidence type="ECO:0000259" key="20">
    <source>
        <dbReference type="PROSITE" id="PS50259"/>
    </source>
</evidence>
<evidence type="ECO:0000256" key="7">
    <source>
        <dbReference type="ARBA" id="ARBA00023018"/>
    </source>
</evidence>
<keyword evidence="15" id="KW-0966">Cell projection</keyword>
<protein>
    <recommendedName>
        <fullName evidence="20">G-protein coupled receptors family 3 profile domain-containing protein</fullName>
    </recommendedName>
</protein>
<feature type="compositionally biased region" description="Basic residues" evidence="17">
    <location>
        <begin position="693"/>
        <end position="707"/>
    </location>
</feature>
<evidence type="ECO:0000256" key="11">
    <source>
        <dbReference type="ARBA" id="ARBA00023170"/>
    </source>
</evidence>
<keyword evidence="11" id="KW-0675">Receptor</keyword>
<dbReference type="GO" id="GO:0045211">
    <property type="term" value="C:postsynaptic membrane"/>
    <property type="evidence" value="ECO:0007669"/>
    <property type="project" value="UniProtKB-SubCell"/>
</dbReference>
<accession>A0A1D1V169</accession>
<keyword evidence="10" id="KW-1015">Disulfide bond</keyword>